<gene>
    <name evidence="1" type="ORF">GCM10023195_46810</name>
</gene>
<evidence type="ECO:0000313" key="2">
    <source>
        <dbReference type="Proteomes" id="UP001500212"/>
    </source>
</evidence>
<keyword evidence="2" id="KW-1185">Reference proteome</keyword>
<proteinExistence type="predicted"/>
<accession>A0ABP8TPI2</accession>
<organism evidence="1 2">
    <name type="scientific">Actinoallomurus liliacearum</name>
    <dbReference type="NCBI Taxonomy" id="1080073"/>
    <lineage>
        <taxon>Bacteria</taxon>
        <taxon>Bacillati</taxon>
        <taxon>Actinomycetota</taxon>
        <taxon>Actinomycetes</taxon>
        <taxon>Streptosporangiales</taxon>
        <taxon>Thermomonosporaceae</taxon>
        <taxon>Actinoallomurus</taxon>
    </lineage>
</organism>
<name>A0ABP8TPI2_9ACTN</name>
<evidence type="ECO:0000313" key="1">
    <source>
        <dbReference type="EMBL" id="GAA4611077.1"/>
    </source>
</evidence>
<comment type="caution">
    <text evidence="1">The sequence shown here is derived from an EMBL/GenBank/DDBJ whole genome shotgun (WGS) entry which is preliminary data.</text>
</comment>
<sequence>MLGEVLAMAVKCEFWSLPGPRLPSVRYALGPAGGTPGRRRRCRPPHAHPPLARSFVREAAAATFSGPITVAATGVETRL</sequence>
<protein>
    <submittedName>
        <fullName evidence="1">Uncharacterized protein</fullName>
    </submittedName>
</protein>
<dbReference type="Proteomes" id="UP001500212">
    <property type="component" value="Unassembled WGS sequence"/>
</dbReference>
<reference evidence="2" key="1">
    <citation type="journal article" date="2019" name="Int. J. Syst. Evol. Microbiol.">
        <title>The Global Catalogue of Microorganisms (GCM) 10K type strain sequencing project: providing services to taxonomists for standard genome sequencing and annotation.</title>
        <authorList>
            <consortium name="The Broad Institute Genomics Platform"/>
            <consortium name="The Broad Institute Genome Sequencing Center for Infectious Disease"/>
            <person name="Wu L."/>
            <person name="Ma J."/>
        </authorList>
    </citation>
    <scope>NUCLEOTIDE SEQUENCE [LARGE SCALE GENOMIC DNA]</scope>
    <source>
        <strain evidence="2">JCM 17938</strain>
    </source>
</reference>
<dbReference type="EMBL" id="BAABHJ010000016">
    <property type="protein sequence ID" value="GAA4611077.1"/>
    <property type="molecule type" value="Genomic_DNA"/>
</dbReference>